<dbReference type="PANTHER" id="PTHR47326:SF1">
    <property type="entry name" value="HTH PSQ-TYPE DOMAIN-CONTAINING PROTEIN"/>
    <property type="match status" value="1"/>
</dbReference>
<protein>
    <submittedName>
        <fullName evidence="1">Uncharacterized protein</fullName>
    </submittedName>
</protein>
<comment type="caution">
    <text evidence="1">The sequence shown here is derived from an EMBL/GenBank/DDBJ whole genome shotgun (WGS) entry which is preliminary data.</text>
</comment>
<dbReference type="EMBL" id="JAJSOF020000009">
    <property type="protein sequence ID" value="KAJ4446563.1"/>
    <property type="molecule type" value="Genomic_DNA"/>
</dbReference>
<evidence type="ECO:0000313" key="2">
    <source>
        <dbReference type="Proteomes" id="UP001148838"/>
    </source>
</evidence>
<organism evidence="1 2">
    <name type="scientific">Periplaneta americana</name>
    <name type="common">American cockroach</name>
    <name type="synonym">Blatta americana</name>
    <dbReference type="NCBI Taxonomy" id="6978"/>
    <lineage>
        <taxon>Eukaryota</taxon>
        <taxon>Metazoa</taxon>
        <taxon>Ecdysozoa</taxon>
        <taxon>Arthropoda</taxon>
        <taxon>Hexapoda</taxon>
        <taxon>Insecta</taxon>
        <taxon>Pterygota</taxon>
        <taxon>Neoptera</taxon>
        <taxon>Polyneoptera</taxon>
        <taxon>Dictyoptera</taxon>
        <taxon>Blattodea</taxon>
        <taxon>Blattoidea</taxon>
        <taxon>Blattidae</taxon>
        <taxon>Blattinae</taxon>
        <taxon>Periplaneta</taxon>
    </lineage>
</organism>
<accession>A0ABQ8TIX9</accession>
<dbReference type="Gene3D" id="3.30.420.10">
    <property type="entry name" value="Ribonuclease H-like superfamily/Ribonuclease H"/>
    <property type="match status" value="1"/>
</dbReference>
<sequence length="159" mass="18793">MVKLNDDDNFIDELWMLDEAHLHLNGFVNKQNFRYWAPHNPRQLHQYPLYSNKVTMWGAVSSSGVMGPYFFEDDDGRAITVNSVRYFAMMETFVAHELQNFPQITWLQSLYRRPPEAAGSLDRPPWNVVKRRWMASATSTRGGPTRLPKQERYMDFYRL</sequence>
<name>A0ABQ8TIX9_PERAM</name>
<dbReference type="Proteomes" id="UP001148838">
    <property type="component" value="Unassembled WGS sequence"/>
</dbReference>
<reference evidence="1 2" key="1">
    <citation type="journal article" date="2022" name="Allergy">
        <title>Genome assembly and annotation of Periplaneta americana reveal a comprehensive cockroach allergen profile.</title>
        <authorList>
            <person name="Wang L."/>
            <person name="Xiong Q."/>
            <person name="Saelim N."/>
            <person name="Wang L."/>
            <person name="Nong W."/>
            <person name="Wan A.T."/>
            <person name="Shi M."/>
            <person name="Liu X."/>
            <person name="Cao Q."/>
            <person name="Hui J.H.L."/>
            <person name="Sookrung N."/>
            <person name="Leung T.F."/>
            <person name="Tungtrongchitr A."/>
            <person name="Tsui S.K.W."/>
        </authorList>
    </citation>
    <scope>NUCLEOTIDE SEQUENCE [LARGE SCALE GENOMIC DNA]</scope>
    <source>
        <strain evidence="1">PWHHKU_190912</strain>
    </source>
</reference>
<dbReference type="PANTHER" id="PTHR47326">
    <property type="entry name" value="TRANSPOSABLE ELEMENT TC3 TRANSPOSASE-LIKE PROTEIN"/>
    <property type="match status" value="1"/>
</dbReference>
<gene>
    <name evidence="1" type="ORF">ANN_13260</name>
</gene>
<keyword evidence="2" id="KW-1185">Reference proteome</keyword>
<dbReference type="InterPro" id="IPR036397">
    <property type="entry name" value="RNaseH_sf"/>
</dbReference>
<proteinExistence type="predicted"/>
<evidence type="ECO:0000313" key="1">
    <source>
        <dbReference type="EMBL" id="KAJ4446563.1"/>
    </source>
</evidence>